<sequence>MNPRCMTYEILELLQLEFLSPLTNTIGRF</sequence>
<dbReference type="HOGENOM" id="CLU_3411207_0_0_1"/>
<protein>
    <submittedName>
        <fullName evidence="1">Uncharacterized protein</fullName>
    </submittedName>
</protein>
<evidence type="ECO:0000313" key="2">
    <source>
        <dbReference type="Proteomes" id="UP000004995"/>
    </source>
</evidence>
<dbReference type="Proteomes" id="UP000004995">
    <property type="component" value="Unassembled WGS sequence"/>
</dbReference>
<dbReference type="AlphaFoldDB" id="K3XTU6"/>
<dbReference type="InParanoid" id="K3XTU6"/>
<name>K3XTU6_SETIT</name>
<organism evidence="1 2">
    <name type="scientific">Setaria italica</name>
    <name type="common">Foxtail millet</name>
    <name type="synonym">Panicum italicum</name>
    <dbReference type="NCBI Taxonomy" id="4555"/>
    <lineage>
        <taxon>Eukaryota</taxon>
        <taxon>Viridiplantae</taxon>
        <taxon>Streptophyta</taxon>
        <taxon>Embryophyta</taxon>
        <taxon>Tracheophyta</taxon>
        <taxon>Spermatophyta</taxon>
        <taxon>Magnoliopsida</taxon>
        <taxon>Liliopsida</taxon>
        <taxon>Poales</taxon>
        <taxon>Poaceae</taxon>
        <taxon>PACMAD clade</taxon>
        <taxon>Panicoideae</taxon>
        <taxon>Panicodae</taxon>
        <taxon>Paniceae</taxon>
        <taxon>Cenchrinae</taxon>
        <taxon>Setaria</taxon>
    </lineage>
</organism>
<evidence type="ECO:0000313" key="1">
    <source>
        <dbReference type="EnsemblPlants" id="KQL03379"/>
    </source>
</evidence>
<proteinExistence type="predicted"/>
<dbReference type="EnsemblPlants" id="KQL03379">
    <property type="protein sequence ID" value="KQL03379"/>
    <property type="gene ID" value="SETIT_005353mg"/>
</dbReference>
<reference evidence="2" key="1">
    <citation type="journal article" date="2012" name="Nat. Biotechnol.">
        <title>Reference genome sequence of the model plant Setaria.</title>
        <authorList>
            <person name="Bennetzen J.L."/>
            <person name="Schmutz J."/>
            <person name="Wang H."/>
            <person name="Percifield R."/>
            <person name="Hawkins J."/>
            <person name="Pontaroli A.C."/>
            <person name="Estep M."/>
            <person name="Feng L."/>
            <person name="Vaughn J.N."/>
            <person name="Grimwood J."/>
            <person name="Jenkins J."/>
            <person name="Barry K."/>
            <person name="Lindquist E."/>
            <person name="Hellsten U."/>
            <person name="Deshpande S."/>
            <person name="Wang X."/>
            <person name="Wu X."/>
            <person name="Mitros T."/>
            <person name="Triplett J."/>
            <person name="Yang X."/>
            <person name="Ye C.Y."/>
            <person name="Mauro-Herrera M."/>
            <person name="Wang L."/>
            <person name="Li P."/>
            <person name="Sharma M."/>
            <person name="Sharma R."/>
            <person name="Ronald P.C."/>
            <person name="Panaud O."/>
            <person name="Kellogg E.A."/>
            <person name="Brutnell T.P."/>
            <person name="Doust A.N."/>
            <person name="Tuskan G.A."/>
            <person name="Rokhsar D."/>
            <person name="Devos K.M."/>
        </authorList>
    </citation>
    <scope>NUCLEOTIDE SEQUENCE [LARGE SCALE GENOMIC DNA]</scope>
    <source>
        <strain evidence="2">cv. Yugu1</strain>
    </source>
</reference>
<dbReference type="Gramene" id="KQL03379">
    <property type="protein sequence ID" value="KQL03379"/>
    <property type="gene ID" value="SETIT_005353mg"/>
</dbReference>
<keyword evidence="2" id="KW-1185">Reference proteome</keyword>
<reference evidence="1" key="2">
    <citation type="submission" date="2018-08" db="UniProtKB">
        <authorList>
            <consortium name="EnsemblPlants"/>
        </authorList>
    </citation>
    <scope>IDENTIFICATION</scope>
    <source>
        <strain evidence="1">Yugu1</strain>
    </source>
</reference>
<dbReference type="EMBL" id="AGNK02002760">
    <property type="status" value="NOT_ANNOTATED_CDS"/>
    <property type="molecule type" value="Genomic_DNA"/>
</dbReference>
<accession>K3XTU6</accession>